<name>A0ABQ9JEG1_9CUCU</name>
<dbReference type="EMBL" id="JAPWTJ010000727">
    <property type="protein sequence ID" value="KAJ8976082.1"/>
    <property type="molecule type" value="Genomic_DNA"/>
</dbReference>
<comment type="caution">
    <text evidence="1">The sequence shown here is derived from an EMBL/GenBank/DDBJ whole genome shotgun (WGS) entry which is preliminary data.</text>
</comment>
<protein>
    <submittedName>
        <fullName evidence="1">Uncharacterized protein</fullName>
    </submittedName>
</protein>
<reference evidence="1" key="1">
    <citation type="journal article" date="2023" name="Insect Mol. Biol.">
        <title>Genome sequencing provides insights into the evolution of gene families encoding plant cell wall-degrading enzymes in longhorned beetles.</title>
        <authorList>
            <person name="Shin N.R."/>
            <person name="Okamura Y."/>
            <person name="Kirsch R."/>
            <person name="Pauchet Y."/>
        </authorList>
    </citation>
    <scope>NUCLEOTIDE SEQUENCE</scope>
    <source>
        <strain evidence="1">MMC_N1</strain>
    </source>
</reference>
<gene>
    <name evidence="1" type="ORF">NQ317_017880</name>
</gene>
<organism evidence="1 2">
    <name type="scientific">Molorchus minor</name>
    <dbReference type="NCBI Taxonomy" id="1323400"/>
    <lineage>
        <taxon>Eukaryota</taxon>
        <taxon>Metazoa</taxon>
        <taxon>Ecdysozoa</taxon>
        <taxon>Arthropoda</taxon>
        <taxon>Hexapoda</taxon>
        <taxon>Insecta</taxon>
        <taxon>Pterygota</taxon>
        <taxon>Neoptera</taxon>
        <taxon>Endopterygota</taxon>
        <taxon>Coleoptera</taxon>
        <taxon>Polyphaga</taxon>
        <taxon>Cucujiformia</taxon>
        <taxon>Chrysomeloidea</taxon>
        <taxon>Cerambycidae</taxon>
        <taxon>Lamiinae</taxon>
        <taxon>Monochamini</taxon>
        <taxon>Molorchus</taxon>
    </lineage>
</organism>
<evidence type="ECO:0000313" key="1">
    <source>
        <dbReference type="EMBL" id="KAJ8976082.1"/>
    </source>
</evidence>
<accession>A0ABQ9JEG1</accession>
<dbReference type="Proteomes" id="UP001162164">
    <property type="component" value="Unassembled WGS sequence"/>
</dbReference>
<proteinExistence type="predicted"/>
<sequence>MAILATEKDRCCNNFPLHVEIYLAVYRAFRVKVKEQTTCEIIWRNCQFYVDQAVQNQIV</sequence>
<keyword evidence="2" id="KW-1185">Reference proteome</keyword>
<evidence type="ECO:0000313" key="2">
    <source>
        <dbReference type="Proteomes" id="UP001162164"/>
    </source>
</evidence>